<gene>
    <name evidence="9" type="ORF">SAPINGB_P000132</name>
</gene>
<dbReference type="EMBL" id="CABVLU010000001">
    <property type="protein sequence ID" value="VVT43756.1"/>
    <property type="molecule type" value="Genomic_DNA"/>
</dbReference>
<keyword evidence="10" id="KW-1185">Reference proteome</keyword>
<dbReference type="AlphaFoldDB" id="A0A5E8AXR5"/>
<sequence>MYGDISNKLIQEARRAQGLDSLPAYATELVQNITREINEISRDSEALSEEYQKLLQAREDQEERDREFGGLNENGEELTNEELQQLSPEKERQLTCALVVLGLCTLRNKRCLMAYQRLRADLMDRMAWSEADPQDPATTQNMSPGEQDYFARYSELVIAHKGRFSEIDLTGPLEPPRDLFIDVRVLKDAGEIQTEYG</sequence>
<evidence type="ECO:0000256" key="3">
    <source>
        <dbReference type="ARBA" id="ARBA00015143"/>
    </source>
</evidence>
<dbReference type="Gene3D" id="1.20.58.1030">
    <property type="match status" value="1"/>
</dbReference>
<evidence type="ECO:0000256" key="7">
    <source>
        <dbReference type="SAM" id="MobiDB-lite"/>
    </source>
</evidence>
<dbReference type="GeneID" id="43578956"/>
<dbReference type="InterPro" id="IPR021151">
    <property type="entry name" value="GINS_A"/>
</dbReference>
<evidence type="ECO:0000259" key="8">
    <source>
        <dbReference type="Pfam" id="PF05916"/>
    </source>
</evidence>
<keyword evidence="5 6" id="KW-0539">Nucleus</keyword>
<feature type="compositionally biased region" description="Basic and acidic residues" evidence="7">
    <location>
        <begin position="56"/>
        <end position="68"/>
    </location>
</feature>
<comment type="subcellular location">
    <subcellularLocation>
        <location evidence="1 6">Nucleus</location>
    </subcellularLocation>
</comment>
<feature type="region of interest" description="Disordered" evidence="7">
    <location>
        <begin position="56"/>
        <end position="87"/>
    </location>
</feature>
<comment type="similarity">
    <text evidence="2 6">Belongs to the GINS1/PSF1 family.</text>
</comment>
<evidence type="ECO:0000313" key="10">
    <source>
        <dbReference type="Proteomes" id="UP000398389"/>
    </source>
</evidence>
<evidence type="ECO:0000313" key="9">
    <source>
        <dbReference type="EMBL" id="VVT43756.1"/>
    </source>
</evidence>
<dbReference type="InterPro" id="IPR005339">
    <property type="entry name" value="GINS_Psf1"/>
</dbReference>
<dbReference type="GO" id="GO:0000811">
    <property type="term" value="C:GINS complex"/>
    <property type="evidence" value="ECO:0007669"/>
    <property type="project" value="UniProtKB-UniRule"/>
</dbReference>
<keyword evidence="4 6" id="KW-0235">DNA replication</keyword>
<evidence type="ECO:0000256" key="4">
    <source>
        <dbReference type="ARBA" id="ARBA00022705"/>
    </source>
</evidence>
<dbReference type="PANTHER" id="PTHR12914:SF2">
    <property type="entry name" value="DNA REPLICATION COMPLEX GINS PROTEIN PSF1"/>
    <property type="match status" value="1"/>
</dbReference>
<reference evidence="9 10" key="1">
    <citation type="submission" date="2019-09" db="EMBL/GenBank/DDBJ databases">
        <authorList>
            <person name="Brejova B."/>
        </authorList>
    </citation>
    <scope>NUCLEOTIDE SEQUENCE [LARGE SCALE GENOMIC DNA]</scope>
</reference>
<evidence type="ECO:0000256" key="2">
    <source>
        <dbReference type="ARBA" id="ARBA00006677"/>
    </source>
</evidence>
<protein>
    <recommendedName>
        <fullName evidence="3 6">DNA replication complex GINS protein PSF1</fullName>
    </recommendedName>
</protein>
<evidence type="ECO:0000256" key="1">
    <source>
        <dbReference type="ARBA" id="ARBA00004123"/>
    </source>
</evidence>
<evidence type="ECO:0000256" key="6">
    <source>
        <dbReference type="RuleBase" id="RU368085"/>
    </source>
</evidence>
<dbReference type="GO" id="GO:1902983">
    <property type="term" value="P:DNA strand elongation involved in mitotic DNA replication"/>
    <property type="evidence" value="ECO:0007669"/>
    <property type="project" value="TreeGrafter"/>
</dbReference>
<dbReference type="CDD" id="cd11710">
    <property type="entry name" value="GINS_A_psf1"/>
    <property type="match status" value="1"/>
</dbReference>
<dbReference type="OrthoDB" id="10252587at2759"/>
<dbReference type="InterPro" id="IPR036224">
    <property type="entry name" value="GINS_bundle-like_dom_sf"/>
</dbReference>
<dbReference type="RefSeq" id="XP_031850747.1">
    <property type="nucleotide sequence ID" value="XM_031994856.1"/>
</dbReference>
<name>A0A5E8AXR5_9ASCO</name>
<dbReference type="Proteomes" id="UP000398389">
    <property type="component" value="Unassembled WGS sequence"/>
</dbReference>
<dbReference type="PANTHER" id="PTHR12914">
    <property type="entry name" value="PARTNER OF SLD5"/>
    <property type="match status" value="1"/>
</dbReference>
<dbReference type="Pfam" id="PF05916">
    <property type="entry name" value="Sld5"/>
    <property type="match status" value="1"/>
</dbReference>
<organism evidence="9 10">
    <name type="scientific">Magnusiomyces paraingens</name>
    <dbReference type="NCBI Taxonomy" id="2606893"/>
    <lineage>
        <taxon>Eukaryota</taxon>
        <taxon>Fungi</taxon>
        <taxon>Dikarya</taxon>
        <taxon>Ascomycota</taxon>
        <taxon>Saccharomycotina</taxon>
        <taxon>Dipodascomycetes</taxon>
        <taxon>Dipodascales</taxon>
        <taxon>Dipodascaceae</taxon>
        <taxon>Magnusiomyces</taxon>
    </lineage>
</organism>
<comment type="subunit">
    <text evidence="6">Component of the GINS complex.</text>
</comment>
<comment type="function">
    <text evidence="6">Required for correct functioning of the GINS complex, a complex that plays an essential role in the initiation of DNA replication, and progression of DNA replication forks. GINS complex seems to bind preferentially to single-stranded DNA.</text>
</comment>
<feature type="domain" description="GINS subunit" evidence="8">
    <location>
        <begin position="47"/>
        <end position="162"/>
    </location>
</feature>
<accession>A0A5E8AXR5</accession>
<dbReference type="SUPFAM" id="SSF158573">
    <property type="entry name" value="GINS helical bundle-like"/>
    <property type="match status" value="1"/>
</dbReference>
<evidence type="ECO:0000256" key="5">
    <source>
        <dbReference type="ARBA" id="ARBA00023242"/>
    </source>
</evidence>
<proteinExistence type="inferred from homology"/>